<reference evidence="1" key="1">
    <citation type="journal article" date="2015" name="Nature">
        <title>Complex archaea that bridge the gap between prokaryotes and eukaryotes.</title>
        <authorList>
            <person name="Spang A."/>
            <person name="Saw J.H."/>
            <person name="Jorgensen S.L."/>
            <person name="Zaremba-Niedzwiedzka K."/>
            <person name="Martijn J."/>
            <person name="Lind A.E."/>
            <person name="van Eijk R."/>
            <person name="Schleper C."/>
            <person name="Guy L."/>
            <person name="Ettema T.J."/>
        </authorList>
    </citation>
    <scope>NUCLEOTIDE SEQUENCE</scope>
</reference>
<accession>A0A0F9SBS8</accession>
<dbReference type="EMBL" id="LAZR01000553">
    <property type="protein sequence ID" value="KKN64504.1"/>
    <property type="molecule type" value="Genomic_DNA"/>
</dbReference>
<gene>
    <name evidence="1" type="ORF">LCGC14_0491170</name>
</gene>
<sequence length="86" mass="9964">MTDKLSASERMHRSALDTDPEMFIALSSDATHELADEVATLEQRAEWMKRVLTSMDSITWMRWVEGPYYATGDMNELEFFRALAEE</sequence>
<evidence type="ECO:0000313" key="1">
    <source>
        <dbReference type="EMBL" id="KKN64504.1"/>
    </source>
</evidence>
<organism evidence="1">
    <name type="scientific">marine sediment metagenome</name>
    <dbReference type="NCBI Taxonomy" id="412755"/>
    <lineage>
        <taxon>unclassified sequences</taxon>
        <taxon>metagenomes</taxon>
        <taxon>ecological metagenomes</taxon>
    </lineage>
</organism>
<comment type="caution">
    <text evidence="1">The sequence shown here is derived from an EMBL/GenBank/DDBJ whole genome shotgun (WGS) entry which is preliminary data.</text>
</comment>
<protein>
    <submittedName>
        <fullName evidence="1">Uncharacterized protein</fullName>
    </submittedName>
</protein>
<name>A0A0F9SBS8_9ZZZZ</name>
<proteinExistence type="predicted"/>
<dbReference type="AlphaFoldDB" id="A0A0F9SBS8"/>